<evidence type="ECO:0000313" key="2">
    <source>
        <dbReference type="EMBL" id="SPO25302.1"/>
    </source>
</evidence>
<sequence>MVHPPHHQLPCQQCIDANCQDRCTRTSTSYRCDVCRDRDPPLRCAPHQPAPAYTSPQPARAFINRPGVTYLGFYNQHPDDADSSGVSVVLPSPEPRPAPAQPGPQDLSTLKEKVERLGRALARCDPNSGVLIARDLHREVEEELQKLL</sequence>
<reference evidence="2 3" key="1">
    <citation type="submission" date="2018-03" db="EMBL/GenBank/DDBJ databases">
        <authorList>
            <person name="Guldener U."/>
        </authorList>
    </citation>
    <scope>NUCLEOTIDE SEQUENCE [LARGE SCALE GENOMIC DNA]</scope>
    <source>
        <strain evidence="2 3">NBRC100155</strain>
    </source>
</reference>
<dbReference type="AlphaFoldDB" id="A0A5C3E426"/>
<dbReference type="EMBL" id="OOIN01000011">
    <property type="protein sequence ID" value="SPO25302.1"/>
    <property type="molecule type" value="Genomic_DNA"/>
</dbReference>
<proteinExistence type="predicted"/>
<evidence type="ECO:0000313" key="3">
    <source>
        <dbReference type="Proteomes" id="UP000324022"/>
    </source>
</evidence>
<gene>
    <name evidence="2" type="ORF">UTRI_10093</name>
</gene>
<feature type="compositionally biased region" description="Pro residues" evidence="1">
    <location>
        <begin position="92"/>
        <end position="102"/>
    </location>
</feature>
<protein>
    <submittedName>
        <fullName evidence="2">Uncharacterized protein</fullName>
    </submittedName>
</protein>
<feature type="region of interest" description="Disordered" evidence="1">
    <location>
        <begin position="79"/>
        <end position="106"/>
    </location>
</feature>
<organism evidence="2 3">
    <name type="scientific">Ustilago trichophora</name>
    <dbReference type="NCBI Taxonomy" id="86804"/>
    <lineage>
        <taxon>Eukaryota</taxon>
        <taxon>Fungi</taxon>
        <taxon>Dikarya</taxon>
        <taxon>Basidiomycota</taxon>
        <taxon>Ustilaginomycotina</taxon>
        <taxon>Ustilaginomycetes</taxon>
        <taxon>Ustilaginales</taxon>
        <taxon>Ustilaginaceae</taxon>
        <taxon>Ustilago</taxon>
    </lineage>
</organism>
<keyword evidence="3" id="KW-1185">Reference proteome</keyword>
<dbReference type="Proteomes" id="UP000324022">
    <property type="component" value="Unassembled WGS sequence"/>
</dbReference>
<evidence type="ECO:0000256" key="1">
    <source>
        <dbReference type="SAM" id="MobiDB-lite"/>
    </source>
</evidence>
<accession>A0A5C3E426</accession>
<name>A0A5C3E426_9BASI</name>